<name>A0A382QS07_9ZZZZ</name>
<protein>
    <submittedName>
        <fullName evidence="1">Uncharacterized protein</fullName>
    </submittedName>
</protein>
<reference evidence="1" key="1">
    <citation type="submission" date="2018-05" db="EMBL/GenBank/DDBJ databases">
        <authorList>
            <person name="Lanie J.A."/>
            <person name="Ng W.-L."/>
            <person name="Kazmierczak K.M."/>
            <person name="Andrzejewski T.M."/>
            <person name="Davidsen T.M."/>
            <person name="Wayne K.J."/>
            <person name="Tettelin H."/>
            <person name="Glass J.I."/>
            <person name="Rusch D."/>
            <person name="Podicherti R."/>
            <person name="Tsui H.-C.T."/>
            <person name="Winkler M.E."/>
        </authorList>
    </citation>
    <scope>NUCLEOTIDE SEQUENCE</scope>
</reference>
<sequence>MTKTLTEDQMDDLYNAAHTVDGEIVTDYSGRGMFGAECVGIILNDDCALFTFARLLDDDLAELLGNPRWDNMGLREIAYWPNVAHQSADATV</sequence>
<organism evidence="1">
    <name type="scientific">marine metagenome</name>
    <dbReference type="NCBI Taxonomy" id="408172"/>
    <lineage>
        <taxon>unclassified sequences</taxon>
        <taxon>metagenomes</taxon>
        <taxon>ecological metagenomes</taxon>
    </lineage>
</organism>
<gene>
    <name evidence="1" type="ORF">METZ01_LOCUS340532</name>
</gene>
<evidence type="ECO:0000313" key="1">
    <source>
        <dbReference type="EMBL" id="SVC87678.1"/>
    </source>
</evidence>
<dbReference type="AlphaFoldDB" id="A0A382QS07"/>
<dbReference type="EMBL" id="UINC01116145">
    <property type="protein sequence ID" value="SVC87678.1"/>
    <property type="molecule type" value="Genomic_DNA"/>
</dbReference>
<proteinExistence type="predicted"/>
<accession>A0A382QS07</accession>